<dbReference type="InterPro" id="IPR022488">
    <property type="entry name" value="PPK2-related"/>
</dbReference>
<feature type="region of interest" description="Disordered" evidence="1">
    <location>
        <begin position="1"/>
        <end position="34"/>
    </location>
</feature>
<proteinExistence type="predicted"/>
<sequence>MGKKSNGAWSEDPRDLLRTHPDYDLGELDRDATPGWEAGKKAAKKFGHERGDLLSELQERLFAEGRTGGGRSVLVVVQGLDTAGKGGVARHVMSKVDPQGVALRSFGPPTEEEQKHHFLWRIKKELPAPGLIGVFDRSHYEDVLITRVEGLVPPKVWEERYDEINAFEADLVASGTTVLKFGLMVSHDEQGLRLMKRLDRPDKRWKYSTNDLPTRRQWDDYQEAYADVFRRTSTEAAPWYVIPADHKWYTRLAITEILAQTLVDMDPEWPTVRWDPEVQRRRLAETMSTRALRTSLKETRREVKKAVADDRQVQEDAATASEVGAESDPLTEAEAEARRAEAVATAAASMLDLQRTRTQKTVLLAERDQD</sequence>
<gene>
    <name evidence="3" type="ORF">GCM10023349_33280</name>
</gene>
<feature type="domain" description="Polyphosphate kinase-2-related" evidence="2">
    <location>
        <begin position="54"/>
        <end position="267"/>
    </location>
</feature>
<dbReference type="Pfam" id="PF03976">
    <property type="entry name" value="PPK2"/>
    <property type="match status" value="1"/>
</dbReference>
<protein>
    <recommendedName>
        <fullName evidence="2">Polyphosphate kinase-2-related domain-containing protein</fullName>
    </recommendedName>
</protein>
<name>A0ABP8XQD8_9ACTN</name>
<accession>A0ABP8XQD8</accession>
<keyword evidence="4" id="KW-1185">Reference proteome</keyword>
<organism evidence="3 4">
    <name type="scientific">Nocardioides conyzicola</name>
    <dbReference type="NCBI Taxonomy" id="1651781"/>
    <lineage>
        <taxon>Bacteria</taxon>
        <taxon>Bacillati</taxon>
        <taxon>Actinomycetota</taxon>
        <taxon>Actinomycetes</taxon>
        <taxon>Propionibacteriales</taxon>
        <taxon>Nocardioidaceae</taxon>
        <taxon>Nocardioides</taxon>
    </lineage>
</organism>
<dbReference type="InterPro" id="IPR027417">
    <property type="entry name" value="P-loop_NTPase"/>
</dbReference>
<reference evidence="4" key="1">
    <citation type="journal article" date="2019" name="Int. J. Syst. Evol. Microbiol.">
        <title>The Global Catalogue of Microorganisms (GCM) 10K type strain sequencing project: providing services to taxonomists for standard genome sequencing and annotation.</title>
        <authorList>
            <consortium name="The Broad Institute Genomics Platform"/>
            <consortium name="The Broad Institute Genome Sequencing Center for Infectious Disease"/>
            <person name="Wu L."/>
            <person name="Ma J."/>
        </authorList>
    </citation>
    <scope>NUCLEOTIDE SEQUENCE [LARGE SCALE GENOMIC DNA]</scope>
    <source>
        <strain evidence="4">JCM 18531</strain>
    </source>
</reference>
<dbReference type="NCBIfam" id="TIGR03709">
    <property type="entry name" value="PPK2_rel_1"/>
    <property type="match status" value="1"/>
</dbReference>
<dbReference type="PANTHER" id="PTHR34383:SF3">
    <property type="entry name" value="POLYPHOSPHATE:AMP PHOSPHOTRANSFERASE"/>
    <property type="match status" value="1"/>
</dbReference>
<feature type="compositionally biased region" description="Basic and acidic residues" evidence="1">
    <location>
        <begin position="11"/>
        <end position="32"/>
    </location>
</feature>
<dbReference type="SUPFAM" id="SSF52540">
    <property type="entry name" value="P-loop containing nucleoside triphosphate hydrolases"/>
    <property type="match status" value="1"/>
</dbReference>
<dbReference type="PANTHER" id="PTHR34383">
    <property type="entry name" value="POLYPHOSPHATE:AMP PHOSPHOTRANSFERASE-RELATED"/>
    <property type="match status" value="1"/>
</dbReference>
<dbReference type="Gene3D" id="3.40.50.300">
    <property type="entry name" value="P-loop containing nucleotide triphosphate hydrolases"/>
    <property type="match status" value="1"/>
</dbReference>
<evidence type="ECO:0000259" key="2">
    <source>
        <dbReference type="Pfam" id="PF03976"/>
    </source>
</evidence>
<dbReference type="InterPro" id="IPR022300">
    <property type="entry name" value="PPK2-rel_1"/>
</dbReference>
<dbReference type="EMBL" id="BAABKM010000002">
    <property type="protein sequence ID" value="GAA4711632.1"/>
    <property type="molecule type" value="Genomic_DNA"/>
</dbReference>
<evidence type="ECO:0000313" key="3">
    <source>
        <dbReference type="EMBL" id="GAA4711632.1"/>
    </source>
</evidence>
<evidence type="ECO:0000256" key="1">
    <source>
        <dbReference type="SAM" id="MobiDB-lite"/>
    </source>
</evidence>
<comment type="caution">
    <text evidence="3">The sequence shown here is derived from an EMBL/GenBank/DDBJ whole genome shotgun (WGS) entry which is preliminary data.</text>
</comment>
<feature type="region of interest" description="Disordered" evidence="1">
    <location>
        <begin position="303"/>
        <end position="370"/>
    </location>
</feature>
<feature type="compositionally biased region" description="Basic and acidic residues" evidence="1">
    <location>
        <begin position="303"/>
        <end position="314"/>
    </location>
</feature>
<dbReference type="Proteomes" id="UP001499974">
    <property type="component" value="Unassembled WGS sequence"/>
</dbReference>
<evidence type="ECO:0000313" key="4">
    <source>
        <dbReference type="Proteomes" id="UP001499974"/>
    </source>
</evidence>